<name>F6D4F2_METPW</name>
<dbReference type="KEGG" id="mew:MSWAN_1804"/>
<reference evidence="2 3" key="1">
    <citation type="journal article" date="2014" name="Int. J. Syst. Evol. Microbiol.">
        <title>Methanobacterium paludis sp. nov. and a novel strain of Methanobacterium lacus isolated from northern peatlands.</title>
        <authorList>
            <person name="Cadillo-Quiroz H."/>
            <person name="Brauer S.L."/>
            <person name="Goodson N."/>
            <person name="Yavitt J.B."/>
            <person name="Zinder S.H."/>
        </authorList>
    </citation>
    <scope>NUCLEOTIDE SEQUENCE [LARGE SCALE GENOMIC DNA]</scope>
    <source>
        <strain evidence="3">DSM 25820 / JCM 18151 / SWAN1</strain>
    </source>
</reference>
<feature type="region of interest" description="Disordered" evidence="1">
    <location>
        <begin position="24"/>
        <end position="61"/>
    </location>
</feature>
<accession>F6D4F2</accession>
<evidence type="ECO:0000256" key="1">
    <source>
        <dbReference type="SAM" id="MobiDB-lite"/>
    </source>
</evidence>
<dbReference type="AlphaFoldDB" id="F6D4F2"/>
<evidence type="ECO:0000313" key="3">
    <source>
        <dbReference type="Proteomes" id="UP000009231"/>
    </source>
</evidence>
<dbReference type="OrthoDB" id="71465at2157"/>
<dbReference type="Proteomes" id="UP000009231">
    <property type="component" value="Chromosome"/>
</dbReference>
<sequence>MILVGAVYAFETQNSNTLTINNTTNSSNDTISQSNATTNVENTTTNTKKVNKTTNSTPNVKISTAEAKKLVEQSGQASGVPSSVKAGKPTLIKVSEEYYWKVPYLDDYNYVNANTGDVAALL</sequence>
<evidence type="ECO:0000313" key="2">
    <source>
        <dbReference type="EMBL" id="AEG18815.1"/>
    </source>
</evidence>
<dbReference type="RefSeq" id="WP_013826314.1">
    <property type="nucleotide sequence ID" value="NC_015574.1"/>
</dbReference>
<organism evidence="2 3">
    <name type="scientific">Methanobacterium paludis (strain DSM 25820 / JCM 18151 / SWAN1)</name>
    <dbReference type="NCBI Taxonomy" id="868131"/>
    <lineage>
        <taxon>Archaea</taxon>
        <taxon>Methanobacteriati</taxon>
        <taxon>Methanobacteriota</taxon>
        <taxon>Methanomada group</taxon>
        <taxon>Methanobacteria</taxon>
        <taxon>Methanobacteriales</taxon>
        <taxon>Methanobacteriaceae</taxon>
        <taxon>Methanobacterium</taxon>
    </lineage>
</organism>
<dbReference type="GeneID" id="10669314"/>
<keyword evidence="3" id="KW-1185">Reference proteome</keyword>
<dbReference type="EMBL" id="CP002772">
    <property type="protein sequence ID" value="AEG18815.1"/>
    <property type="molecule type" value="Genomic_DNA"/>
</dbReference>
<protein>
    <submittedName>
        <fullName evidence="2">Uncharacterized protein</fullName>
    </submittedName>
</protein>
<gene>
    <name evidence="2" type="ordered locus">MSWAN_1804</name>
</gene>
<dbReference type="HOGENOM" id="CLU_2021538_0_0_2"/>
<proteinExistence type="predicted"/>